<dbReference type="PANTHER" id="PTHR42788:SF13">
    <property type="entry name" value="ALIPHATIC SULFONATES IMPORT ATP-BINDING PROTEIN SSUB"/>
    <property type="match status" value="1"/>
</dbReference>
<evidence type="ECO:0000256" key="2">
    <source>
        <dbReference type="ARBA" id="ARBA00022448"/>
    </source>
</evidence>
<gene>
    <name evidence="7" type="ORF">GCM10009097_37810</name>
</gene>
<comment type="similarity">
    <text evidence="1">Belongs to the ABC transporter superfamily.</text>
</comment>
<dbReference type="Proteomes" id="UP001501706">
    <property type="component" value="Unassembled WGS sequence"/>
</dbReference>
<dbReference type="Gene3D" id="3.40.50.300">
    <property type="entry name" value="P-loop containing nucleotide triphosphate hydrolases"/>
    <property type="match status" value="1"/>
</dbReference>
<dbReference type="GO" id="GO:0005524">
    <property type="term" value="F:ATP binding"/>
    <property type="evidence" value="ECO:0007669"/>
    <property type="project" value="UniProtKB-KW"/>
</dbReference>
<dbReference type="InterPro" id="IPR017871">
    <property type="entry name" value="ABC_transporter-like_CS"/>
</dbReference>
<name>A0ABN1CD81_9BURK</name>
<keyword evidence="2" id="KW-0813">Transport</keyword>
<evidence type="ECO:0000256" key="1">
    <source>
        <dbReference type="ARBA" id="ARBA00005417"/>
    </source>
</evidence>
<protein>
    <submittedName>
        <fullName evidence="7">ABC transporter ATP-binding protein</fullName>
    </submittedName>
</protein>
<proteinExistence type="inferred from homology"/>
<dbReference type="PROSITE" id="PS00211">
    <property type="entry name" value="ABC_TRANSPORTER_1"/>
    <property type="match status" value="1"/>
</dbReference>
<keyword evidence="3" id="KW-1003">Cell membrane</keyword>
<dbReference type="InterPro" id="IPR050166">
    <property type="entry name" value="ABC_transporter_ATP-bind"/>
</dbReference>
<dbReference type="PANTHER" id="PTHR42788">
    <property type="entry name" value="TAURINE IMPORT ATP-BINDING PROTEIN-RELATED"/>
    <property type="match status" value="1"/>
</dbReference>
<evidence type="ECO:0000313" key="7">
    <source>
        <dbReference type="EMBL" id="GAA0516783.1"/>
    </source>
</evidence>
<dbReference type="InterPro" id="IPR027417">
    <property type="entry name" value="P-loop_NTPase"/>
</dbReference>
<comment type="caution">
    <text evidence="7">The sequence shown here is derived from an EMBL/GenBank/DDBJ whole genome shotgun (WGS) entry which is preliminary data.</text>
</comment>
<reference evidence="7 8" key="1">
    <citation type="journal article" date="2019" name="Int. J. Syst. Evol. Microbiol.">
        <title>The Global Catalogue of Microorganisms (GCM) 10K type strain sequencing project: providing services to taxonomists for standard genome sequencing and annotation.</title>
        <authorList>
            <consortium name="The Broad Institute Genomics Platform"/>
            <consortium name="The Broad Institute Genome Sequencing Center for Infectious Disease"/>
            <person name="Wu L."/>
            <person name="Ma J."/>
        </authorList>
    </citation>
    <scope>NUCLEOTIDE SEQUENCE [LARGE SCALE GENOMIC DNA]</scope>
    <source>
        <strain evidence="7 8">JCM 14330</strain>
    </source>
</reference>
<dbReference type="InterPro" id="IPR003439">
    <property type="entry name" value="ABC_transporter-like_ATP-bd"/>
</dbReference>
<evidence type="ECO:0000256" key="4">
    <source>
        <dbReference type="ARBA" id="ARBA00022741"/>
    </source>
</evidence>
<accession>A0ABN1CD81</accession>
<dbReference type="InterPro" id="IPR003593">
    <property type="entry name" value="AAA+_ATPase"/>
</dbReference>
<keyword evidence="4" id="KW-0547">Nucleotide-binding</keyword>
<dbReference type="RefSeq" id="WP_165963340.1">
    <property type="nucleotide sequence ID" value="NZ_BAAAEN010000016.1"/>
</dbReference>
<keyword evidence="8" id="KW-1185">Reference proteome</keyword>
<sequence>MPDAIAFTQVEKRFGKGRAPAIADLSFSVSAGEHVCIVGRTGCGKSTAVNLILGLAEASAGRVRVLGVDPLRDFNRLRGRIGCVFQTDRLLPWRSALDNVLVPLEILRARSSGTEAQAVELLHKVGLAGHEQAYPQQLSGGMRQRVALARALITQPEVMIADEAFGALDEVTAAALRGDFQRIAKARGQTVLQITHSLDEALSMADRVLVFDRPGRVVGEFPRAQWETPAQRQVVRQALRTLIAGEAEIEADAGTAGVRRAA</sequence>
<keyword evidence="5 7" id="KW-0067">ATP-binding</keyword>
<dbReference type="SMART" id="SM00382">
    <property type="entry name" value="AAA"/>
    <property type="match status" value="1"/>
</dbReference>
<dbReference type="EMBL" id="BAAAEN010000016">
    <property type="protein sequence ID" value="GAA0516783.1"/>
    <property type="molecule type" value="Genomic_DNA"/>
</dbReference>
<organism evidence="7 8">
    <name type="scientific">Pigmentiphaga daeguensis</name>
    <dbReference type="NCBI Taxonomy" id="414049"/>
    <lineage>
        <taxon>Bacteria</taxon>
        <taxon>Pseudomonadati</taxon>
        <taxon>Pseudomonadota</taxon>
        <taxon>Betaproteobacteria</taxon>
        <taxon>Burkholderiales</taxon>
        <taxon>Alcaligenaceae</taxon>
        <taxon>Pigmentiphaga</taxon>
    </lineage>
</organism>
<dbReference type="PROSITE" id="PS50893">
    <property type="entry name" value="ABC_TRANSPORTER_2"/>
    <property type="match status" value="1"/>
</dbReference>
<keyword evidence="3" id="KW-0472">Membrane</keyword>
<dbReference type="Pfam" id="PF00005">
    <property type="entry name" value="ABC_tran"/>
    <property type="match status" value="1"/>
</dbReference>
<evidence type="ECO:0000256" key="3">
    <source>
        <dbReference type="ARBA" id="ARBA00022475"/>
    </source>
</evidence>
<feature type="domain" description="ABC transporter" evidence="6">
    <location>
        <begin position="5"/>
        <end position="238"/>
    </location>
</feature>
<dbReference type="SUPFAM" id="SSF52540">
    <property type="entry name" value="P-loop containing nucleoside triphosphate hydrolases"/>
    <property type="match status" value="1"/>
</dbReference>
<evidence type="ECO:0000313" key="8">
    <source>
        <dbReference type="Proteomes" id="UP001501706"/>
    </source>
</evidence>
<evidence type="ECO:0000259" key="6">
    <source>
        <dbReference type="PROSITE" id="PS50893"/>
    </source>
</evidence>
<evidence type="ECO:0000256" key="5">
    <source>
        <dbReference type="ARBA" id="ARBA00022840"/>
    </source>
</evidence>